<feature type="transmembrane region" description="Helical" evidence="7">
    <location>
        <begin position="180"/>
        <end position="196"/>
    </location>
</feature>
<feature type="transmembrane region" description="Helical" evidence="7">
    <location>
        <begin position="12"/>
        <end position="30"/>
    </location>
</feature>
<sequence length="213" mass="22856">MLEDWTAAFEAWVRAHAAWGAAITFLIAFLESFPIVSIIVPSTALLLGIGALIGTGMLDPLPVLLACMAGGILGDATGYWLARAIGARAVRRHLPLSCRRAYAWGVVVFRRWGWWAVFVGRFLGPVRAVAPLVAGVTGMGERAFQSANILSAILWAPLMLMPGSIGAWLARRLGQEPDPLTIGLALAGVVLLWLGWQRLRPVLTAVSGGRLPR</sequence>
<evidence type="ECO:0000256" key="1">
    <source>
        <dbReference type="ARBA" id="ARBA00004651"/>
    </source>
</evidence>
<evidence type="ECO:0000256" key="3">
    <source>
        <dbReference type="ARBA" id="ARBA00022475"/>
    </source>
</evidence>
<organism evidence="9 10">
    <name type="scientific">Roseomonas marmotae</name>
    <dbReference type="NCBI Taxonomy" id="2768161"/>
    <lineage>
        <taxon>Bacteria</taxon>
        <taxon>Pseudomonadati</taxon>
        <taxon>Pseudomonadota</taxon>
        <taxon>Alphaproteobacteria</taxon>
        <taxon>Acetobacterales</taxon>
        <taxon>Roseomonadaceae</taxon>
        <taxon>Roseomonas</taxon>
    </lineage>
</organism>
<evidence type="ECO:0000256" key="5">
    <source>
        <dbReference type="ARBA" id="ARBA00022989"/>
    </source>
</evidence>
<evidence type="ECO:0000313" key="9">
    <source>
        <dbReference type="EMBL" id="MBO1075591.1"/>
    </source>
</evidence>
<reference evidence="9 10" key="1">
    <citation type="submission" date="2020-09" db="EMBL/GenBank/DDBJ databases">
        <title>Roseomonas.</title>
        <authorList>
            <person name="Zhu W."/>
        </authorList>
    </citation>
    <scope>NUCLEOTIDE SEQUENCE [LARGE SCALE GENOMIC DNA]</scope>
    <source>
        <strain evidence="9 10">1311</strain>
    </source>
</reference>
<evidence type="ECO:0000259" key="8">
    <source>
        <dbReference type="Pfam" id="PF09335"/>
    </source>
</evidence>
<keyword evidence="6 7" id="KW-0472">Membrane</keyword>
<evidence type="ECO:0000256" key="2">
    <source>
        <dbReference type="ARBA" id="ARBA00010792"/>
    </source>
</evidence>
<proteinExistence type="inferred from homology"/>
<evidence type="ECO:0000313" key="10">
    <source>
        <dbReference type="Proteomes" id="UP001518990"/>
    </source>
</evidence>
<dbReference type="EMBL" id="JACTNF010000013">
    <property type="protein sequence ID" value="MBO1075591.1"/>
    <property type="molecule type" value="Genomic_DNA"/>
</dbReference>
<protein>
    <submittedName>
        <fullName evidence="9">DedA family protein</fullName>
    </submittedName>
</protein>
<dbReference type="Pfam" id="PF09335">
    <property type="entry name" value="VTT_dom"/>
    <property type="match status" value="1"/>
</dbReference>
<dbReference type="PANTHER" id="PTHR30353:SF15">
    <property type="entry name" value="INNER MEMBRANE PROTEIN YABI"/>
    <property type="match status" value="1"/>
</dbReference>
<keyword evidence="3 7" id="KW-1003">Cell membrane</keyword>
<keyword evidence="4 7" id="KW-0812">Transmembrane</keyword>
<comment type="caution">
    <text evidence="9">The sequence shown here is derived from an EMBL/GenBank/DDBJ whole genome shotgun (WGS) entry which is preliminary data.</text>
</comment>
<comment type="similarity">
    <text evidence="2 7">Belongs to the DedA family.</text>
</comment>
<evidence type="ECO:0000256" key="6">
    <source>
        <dbReference type="ARBA" id="ARBA00023136"/>
    </source>
</evidence>
<evidence type="ECO:0000256" key="4">
    <source>
        <dbReference type="ARBA" id="ARBA00022692"/>
    </source>
</evidence>
<name>A0ABS3KGY0_9PROT</name>
<feature type="transmembrane region" description="Helical" evidence="7">
    <location>
        <begin position="63"/>
        <end position="82"/>
    </location>
</feature>
<dbReference type="InterPro" id="IPR032816">
    <property type="entry name" value="VTT_dom"/>
</dbReference>
<dbReference type="Proteomes" id="UP001518990">
    <property type="component" value="Unassembled WGS sequence"/>
</dbReference>
<accession>A0ABS3KGY0</accession>
<dbReference type="InterPro" id="IPR032818">
    <property type="entry name" value="DedA-like"/>
</dbReference>
<dbReference type="PANTHER" id="PTHR30353">
    <property type="entry name" value="INNER MEMBRANE PROTEIN DEDA-RELATED"/>
    <property type="match status" value="1"/>
</dbReference>
<comment type="subcellular location">
    <subcellularLocation>
        <location evidence="1 7">Cell membrane</location>
        <topology evidence="1 7">Multi-pass membrane protein</topology>
    </subcellularLocation>
</comment>
<feature type="transmembrane region" description="Helical" evidence="7">
    <location>
        <begin position="35"/>
        <end position="57"/>
    </location>
</feature>
<keyword evidence="10" id="KW-1185">Reference proteome</keyword>
<keyword evidence="5 7" id="KW-1133">Transmembrane helix</keyword>
<feature type="domain" description="VTT" evidence="8">
    <location>
        <begin position="40"/>
        <end position="164"/>
    </location>
</feature>
<evidence type="ECO:0000256" key="7">
    <source>
        <dbReference type="RuleBase" id="RU367016"/>
    </source>
</evidence>
<gene>
    <name evidence="9" type="ORF">IAI60_13330</name>
</gene>
<feature type="transmembrane region" description="Helical" evidence="7">
    <location>
        <begin position="143"/>
        <end position="168"/>
    </location>
</feature>
<dbReference type="RefSeq" id="WP_207447914.1">
    <property type="nucleotide sequence ID" value="NZ_CP061091.1"/>
</dbReference>